<dbReference type="InterPro" id="IPR033948">
    <property type="entry name" value="ETF_beta_N"/>
</dbReference>
<name>A0A1D8JF08_9BACL</name>
<dbReference type="PIRSF" id="PIRSF000090">
    <property type="entry name" value="Beta-ETF"/>
    <property type="match status" value="1"/>
</dbReference>
<organism evidence="10 11">
    <name type="scientific">Sporosarcina ureilytica</name>
    <dbReference type="NCBI Taxonomy" id="298596"/>
    <lineage>
        <taxon>Bacteria</taxon>
        <taxon>Bacillati</taxon>
        <taxon>Bacillota</taxon>
        <taxon>Bacilli</taxon>
        <taxon>Bacillales</taxon>
        <taxon>Caryophanaceae</taxon>
        <taxon>Sporosarcina</taxon>
    </lineage>
</organism>
<evidence type="ECO:0000313" key="11">
    <source>
        <dbReference type="Proteomes" id="UP000185746"/>
    </source>
</evidence>
<evidence type="ECO:0000313" key="10">
    <source>
        <dbReference type="EMBL" id="AOV07300.1"/>
    </source>
</evidence>
<evidence type="ECO:0000256" key="4">
    <source>
        <dbReference type="ARBA" id="ARBA00022448"/>
    </source>
</evidence>
<dbReference type="SMART" id="SM00893">
    <property type="entry name" value="ETF"/>
    <property type="match status" value="1"/>
</dbReference>
<comment type="similarity">
    <text evidence="1">Belongs to the ETF beta-subunit/FixA family.</text>
</comment>
<keyword evidence="4" id="KW-0813">Transport</keyword>
<evidence type="ECO:0000256" key="6">
    <source>
        <dbReference type="ARBA" id="ARBA00025649"/>
    </source>
</evidence>
<dbReference type="RefSeq" id="WP_075527430.1">
    <property type="nucleotide sequence ID" value="NZ_CP017560.1"/>
</dbReference>
<dbReference type="Pfam" id="PF01012">
    <property type="entry name" value="ETF"/>
    <property type="match status" value="1"/>
</dbReference>
<reference evidence="10 11" key="1">
    <citation type="submission" date="2016-09" db="EMBL/GenBank/DDBJ databases">
        <title>Complete genome sequence of the Lysinibacillus sphaericus LMG 22257, a specie of Bacillus with ureolytic activity that can effectively biodeposit calcium carbonate.</title>
        <authorList>
            <person name="Yan W."/>
        </authorList>
    </citation>
    <scope>NUCLEOTIDE SEQUENCE [LARGE SCALE GENOMIC DNA]</scope>
    <source>
        <strain evidence="10 11">LMG 22257</strain>
    </source>
</reference>
<comment type="subunit">
    <text evidence="2">Heterodimer of an alpha and a beta subunit.</text>
</comment>
<dbReference type="PANTHER" id="PTHR21294">
    <property type="entry name" value="ELECTRON TRANSFER FLAVOPROTEIN BETA-SUBUNIT"/>
    <property type="match status" value="1"/>
</dbReference>
<dbReference type="CDD" id="cd01714">
    <property type="entry name" value="ETF_beta"/>
    <property type="match status" value="1"/>
</dbReference>
<comment type="cofactor">
    <cofactor evidence="8">
        <name>AMP</name>
        <dbReference type="ChEBI" id="CHEBI:456215"/>
    </cofactor>
</comment>
<evidence type="ECO:0000256" key="7">
    <source>
        <dbReference type="ARBA" id="ARBA00042002"/>
    </source>
</evidence>
<evidence type="ECO:0000256" key="5">
    <source>
        <dbReference type="ARBA" id="ARBA00022982"/>
    </source>
</evidence>
<gene>
    <name evidence="10" type="ORF">BI350_06920</name>
</gene>
<dbReference type="KEGG" id="surl:BI350_06920"/>
<dbReference type="InterPro" id="IPR014729">
    <property type="entry name" value="Rossmann-like_a/b/a_fold"/>
</dbReference>
<dbReference type="Gene3D" id="3.40.50.620">
    <property type="entry name" value="HUPs"/>
    <property type="match status" value="1"/>
</dbReference>
<feature type="domain" description="Electron transfer flavoprotein alpha/beta-subunit N-terminal" evidence="9">
    <location>
        <begin position="21"/>
        <end position="211"/>
    </location>
</feature>
<sequence>MNIYVLVKRTFDTEEKITVKNGAIVEDGAEFIINPYDEYAIEEAITVRDEHGGEVTVITIGDEEAEKQLRTALAMGADKAVLINTDDDLDEMDEFTVAKIVSEYLSDKDVDLVLAGNVAIDGGSGQVGPRVAEMLGINYVTTITKLEIDGTDVKIVRDVEGDSEVIETALPLLVTAQQGLNEPRYPSLPGIMKAKRKPLEELELDDLDIDEDDVAAKTETVDVFLPPAKEAGRILEGEIADQVKKLVDLLKNEAKVI</sequence>
<evidence type="ECO:0000256" key="8">
    <source>
        <dbReference type="ARBA" id="ARBA00049933"/>
    </source>
</evidence>
<dbReference type="AlphaFoldDB" id="A0A1D8JF08"/>
<keyword evidence="11" id="KW-1185">Reference proteome</keyword>
<evidence type="ECO:0000256" key="3">
    <source>
        <dbReference type="ARBA" id="ARBA00016797"/>
    </source>
</evidence>
<evidence type="ECO:0000256" key="2">
    <source>
        <dbReference type="ARBA" id="ARBA00011355"/>
    </source>
</evidence>
<dbReference type="EMBL" id="CP017560">
    <property type="protein sequence ID" value="AOV07300.1"/>
    <property type="molecule type" value="Genomic_DNA"/>
</dbReference>
<evidence type="ECO:0000256" key="1">
    <source>
        <dbReference type="ARBA" id="ARBA00007557"/>
    </source>
</evidence>
<evidence type="ECO:0000259" key="9">
    <source>
        <dbReference type="SMART" id="SM00893"/>
    </source>
</evidence>
<accession>A0A1D8JF08</accession>
<dbReference type="PROSITE" id="PS01065">
    <property type="entry name" value="ETF_BETA"/>
    <property type="match status" value="1"/>
</dbReference>
<dbReference type="Proteomes" id="UP000185746">
    <property type="component" value="Chromosome"/>
</dbReference>
<dbReference type="InterPro" id="IPR000049">
    <property type="entry name" value="ET-Flavoprotein_bsu_CS"/>
</dbReference>
<dbReference type="FunFam" id="3.40.50.620:FF:000011">
    <property type="entry name" value="Electron transfer flavoprotein subunit beta"/>
    <property type="match status" value="1"/>
</dbReference>
<protein>
    <recommendedName>
        <fullName evidence="3">Electron transfer flavoprotein subunit beta</fullName>
    </recommendedName>
    <alternativeName>
        <fullName evidence="7">Electron transfer flavoprotein small subunit</fullName>
    </alternativeName>
</protein>
<dbReference type="GO" id="GO:0009055">
    <property type="term" value="F:electron transfer activity"/>
    <property type="evidence" value="ECO:0007669"/>
    <property type="project" value="InterPro"/>
</dbReference>
<proteinExistence type="inferred from homology"/>
<keyword evidence="5" id="KW-0249">Electron transport</keyword>
<dbReference type="SUPFAM" id="SSF52402">
    <property type="entry name" value="Adenine nucleotide alpha hydrolases-like"/>
    <property type="match status" value="1"/>
</dbReference>
<dbReference type="InterPro" id="IPR014730">
    <property type="entry name" value="ETF_a/b_N"/>
</dbReference>
<dbReference type="PANTHER" id="PTHR21294:SF8">
    <property type="entry name" value="ELECTRON TRANSFER FLAVOPROTEIN SUBUNIT BETA"/>
    <property type="match status" value="1"/>
</dbReference>
<dbReference type="InterPro" id="IPR012255">
    <property type="entry name" value="ETF_b"/>
</dbReference>
<dbReference type="GO" id="GO:0005829">
    <property type="term" value="C:cytosol"/>
    <property type="evidence" value="ECO:0007669"/>
    <property type="project" value="TreeGrafter"/>
</dbReference>
<dbReference type="GO" id="GO:0046395">
    <property type="term" value="P:carboxylic acid catabolic process"/>
    <property type="evidence" value="ECO:0007669"/>
    <property type="project" value="UniProtKB-ARBA"/>
</dbReference>
<comment type="function">
    <text evidence="6">The electron transfer flavoprotein serves as a specific electron acceptor for other dehydrogenases. It transfers the electrons to the main respiratory chain via ETF-ubiquinone oxidoreductase (ETF dehydrogenase).</text>
</comment>